<keyword evidence="5 12" id="KW-0808">Transferase</keyword>
<feature type="binding site" evidence="12">
    <location>
        <begin position="121"/>
        <end position="125"/>
    </location>
    <ligand>
        <name>UDP-N-acetyl-alpha-D-glucosamine</name>
        <dbReference type="ChEBI" id="CHEBI:57705"/>
    </ligand>
</feature>
<dbReference type="SUPFAM" id="SSF55205">
    <property type="entry name" value="EPT/RTPC-like"/>
    <property type="match status" value="1"/>
</dbReference>
<evidence type="ECO:0000256" key="7">
    <source>
        <dbReference type="ARBA" id="ARBA00022984"/>
    </source>
</evidence>
<keyword evidence="12" id="KW-0670">Pyruvate</keyword>
<evidence type="ECO:0000256" key="8">
    <source>
        <dbReference type="ARBA" id="ARBA00023306"/>
    </source>
</evidence>
<evidence type="ECO:0000259" key="13">
    <source>
        <dbReference type="Pfam" id="PF00275"/>
    </source>
</evidence>
<comment type="caution">
    <text evidence="12">Lacks conserved residue(s) required for the propagation of feature annotation.</text>
</comment>
<dbReference type="GO" id="GO:0008760">
    <property type="term" value="F:UDP-N-acetylglucosamine 1-carboxyvinyltransferase activity"/>
    <property type="evidence" value="ECO:0007669"/>
    <property type="project" value="UniProtKB-UniRule"/>
</dbReference>
<comment type="function">
    <text evidence="12">Cell wall formation. Adds enolpyruvyl to UDP-N-acetylglucosamine.</text>
</comment>
<feature type="active site" description="Proton donor" evidence="12">
    <location>
        <position position="116"/>
    </location>
</feature>
<dbReference type="PANTHER" id="PTHR43783">
    <property type="entry name" value="UDP-N-ACETYLGLUCOSAMINE 1-CARBOXYVINYLTRANSFERASE"/>
    <property type="match status" value="1"/>
</dbReference>
<dbReference type="InterPro" id="IPR050068">
    <property type="entry name" value="MurA_subfamily"/>
</dbReference>
<proteinExistence type="inferred from homology"/>
<comment type="similarity">
    <text evidence="10 12">Belongs to the EPSP synthase family. MurA subfamily.</text>
</comment>
<dbReference type="NCBIfam" id="TIGR01072">
    <property type="entry name" value="murA"/>
    <property type="match status" value="1"/>
</dbReference>
<keyword evidence="6 12" id="KW-0133">Cell shape</keyword>
<evidence type="ECO:0000256" key="11">
    <source>
        <dbReference type="ARBA" id="ARBA00047527"/>
    </source>
</evidence>
<feature type="binding site" evidence="12">
    <location>
        <position position="305"/>
    </location>
    <ligand>
        <name>UDP-N-acetyl-alpha-D-glucosamine</name>
        <dbReference type="ChEBI" id="CHEBI:57705"/>
    </ligand>
</feature>
<keyword evidence="3 12" id="KW-0963">Cytoplasm</keyword>
<evidence type="ECO:0000256" key="1">
    <source>
        <dbReference type="ARBA" id="ARBA00004496"/>
    </source>
</evidence>
<organism evidence="14 15">
    <name type="scientific">Blautia obeum</name>
    <dbReference type="NCBI Taxonomy" id="40520"/>
    <lineage>
        <taxon>Bacteria</taxon>
        <taxon>Bacillati</taxon>
        <taxon>Bacillota</taxon>
        <taxon>Clostridia</taxon>
        <taxon>Lachnospirales</taxon>
        <taxon>Lachnospiraceae</taxon>
        <taxon>Blautia</taxon>
    </lineage>
</organism>
<comment type="pathway">
    <text evidence="2 12">Cell wall biogenesis; peptidoglycan biosynthesis.</text>
</comment>
<keyword evidence="7 12" id="KW-0573">Peptidoglycan synthesis</keyword>
<name>A0A173ZXK5_9FIRM</name>
<protein>
    <recommendedName>
        <fullName evidence="12">UDP-N-acetylglucosamine 1-carboxyvinyltransferase</fullName>
        <ecNumber evidence="12">2.5.1.7</ecNumber>
    </recommendedName>
    <alternativeName>
        <fullName evidence="12">Enoylpyruvate transferase</fullName>
    </alternativeName>
    <alternativeName>
        <fullName evidence="12">UDP-N-acetylglucosamine enolpyruvyl transferase</fullName>
        <shortName evidence="12">EPT</shortName>
    </alternativeName>
</protein>
<feature type="domain" description="Enolpyruvate transferase" evidence="13">
    <location>
        <begin position="9"/>
        <end position="404"/>
    </location>
</feature>
<comment type="subcellular location">
    <subcellularLocation>
        <location evidence="1 12">Cytoplasm</location>
    </subcellularLocation>
</comment>
<dbReference type="GO" id="GO:0008360">
    <property type="term" value="P:regulation of cell shape"/>
    <property type="evidence" value="ECO:0007669"/>
    <property type="project" value="UniProtKB-KW"/>
</dbReference>
<evidence type="ECO:0000256" key="4">
    <source>
        <dbReference type="ARBA" id="ARBA00022618"/>
    </source>
</evidence>
<dbReference type="InterPro" id="IPR036968">
    <property type="entry name" value="Enolpyruvate_Tfrase_sf"/>
</dbReference>
<dbReference type="NCBIfam" id="NF006873">
    <property type="entry name" value="PRK09369.1"/>
    <property type="match status" value="1"/>
</dbReference>
<dbReference type="HAMAP" id="MF_00111">
    <property type="entry name" value="MurA"/>
    <property type="match status" value="1"/>
</dbReference>
<dbReference type="GO" id="GO:0019277">
    <property type="term" value="P:UDP-N-acetylgalactosamine biosynthetic process"/>
    <property type="evidence" value="ECO:0007669"/>
    <property type="project" value="InterPro"/>
</dbReference>
<gene>
    <name evidence="14" type="primary">murAB_1</name>
    <name evidence="12" type="synonym">murA</name>
    <name evidence="14" type="ORF">ERS852394_00948</name>
</gene>
<dbReference type="InterPro" id="IPR013792">
    <property type="entry name" value="RNA3'P_cycl/enolpyr_Trfase_a/b"/>
</dbReference>
<accession>A0A173ZXK5</accession>
<evidence type="ECO:0000256" key="6">
    <source>
        <dbReference type="ARBA" id="ARBA00022960"/>
    </source>
</evidence>
<feature type="modified residue" description="2-(S-cysteinyl)pyruvic acid O-phosphothioketal" evidence="12">
    <location>
        <position position="116"/>
    </location>
</feature>
<evidence type="ECO:0000313" key="14">
    <source>
        <dbReference type="EMBL" id="CUN81011.1"/>
    </source>
</evidence>
<evidence type="ECO:0000313" key="15">
    <source>
        <dbReference type="Proteomes" id="UP000095409"/>
    </source>
</evidence>
<dbReference type="Gene3D" id="3.65.10.10">
    <property type="entry name" value="Enolpyruvate transferase domain"/>
    <property type="match status" value="2"/>
</dbReference>
<keyword evidence="4 12" id="KW-0132">Cell division</keyword>
<evidence type="ECO:0000256" key="9">
    <source>
        <dbReference type="ARBA" id="ARBA00023316"/>
    </source>
</evidence>
<dbReference type="GO" id="GO:0071555">
    <property type="term" value="P:cell wall organization"/>
    <property type="evidence" value="ECO:0007669"/>
    <property type="project" value="UniProtKB-KW"/>
</dbReference>
<dbReference type="CDD" id="cd01555">
    <property type="entry name" value="UdpNAET"/>
    <property type="match status" value="1"/>
</dbReference>
<reference evidence="14 15" key="1">
    <citation type="submission" date="2015-09" db="EMBL/GenBank/DDBJ databases">
        <authorList>
            <consortium name="Pathogen Informatics"/>
        </authorList>
    </citation>
    <scope>NUCLEOTIDE SEQUENCE [LARGE SCALE GENOMIC DNA]</scope>
    <source>
        <strain evidence="14 15">2789STDY5608837</strain>
    </source>
</reference>
<dbReference type="InterPro" id="IPR001986">
    <property type="entry name" value="Enolpyruvate_Tfrase_dom"/>
</dbReference>
<feature type="binding site" evidence="12">
    <location>
        <position position="327"/>
    </location>
    <ligand>
        <name>UDP-N-acetyl-alpha-D-glucosamine</name>
        <dbReference type="ChEBI" id="CHEBI:57705"/>
    </ligand>
</feature>
<dbReference type="InterPro" id="IPR005750">
    <property type="entry name" value="UDP_GlcNAc_COvinyl_MurA"/>
</dbReference>
<dbReference type="EC" id="2.5.1.7" evidence="12"/>
<dbReference type="GO" id="GO:0051301">
    <property type="term" value="P:cell division"/>
    <property type="evidence" value="ECO:0007669"/>
    <property type="project" value="UniProtKB-KW"/>
</dbReference>
<dbReference type="GO" id="GO:0005737">
    <property type="term" value="C:cytoplasm"/>
    <property type="evidence" value="ECO:0007669"/>
    <property type="project" value="UniProtKB-SubCell"/>
</dbReference>
<feature type="binding site" evidence="12">
    <location>
        <begin position="22"/>
        <end position="23"/>
    </location>
    <ligand>
        <name>phosphoenolpyruvate</name>
        <dbReference type="ChEBI" id="CHEBI:58702"/>
    </ligand>
</feature>
<dbReference type="AlphaFoldDB" id="A0A173ZXK5"/>
<evidence type="ECO:0000256" key="2">
    <source>
        <dbReference type="ARBA" id="ARBA00004752"/>
    </source>
</evidence>
<evidence type="ECO:0000256" key="5">
    <source>
        <dbReference type="ARBA" id="ARBA00022679"/>
    </source>
</evidence>
<evidence type="ECO:0000256" key="3">
    <source>
        <dbReference type="ARBA" id="ARBA00022490"/>
    </source>
</evidence>
<dbReference type="EMBL" id="CYZD01000003">
    <property type="protein sequence ID" value="CUN81011.1"/>
    <property type="molecule type" value="Genomic_DNA"/>
</dbReference>
<sequence>MDEIHVIGGNCLKGSITVQGSKNTVLPIMAASLLQREICVLRGCPRILDVCYMEEILHILGVVTWWKGHDLYLDCSKVCGMEIASEYTGRMRCSVILLGALLGRNQRGVIGYPGGCVIGKRPIDLHLYALKSLGAIISEKNGKIQADCKKLKGQEINFPDRSVGATEQALLAAVLAEGETVLRNCAREPEITWLCRFLQKMGARIWHEKEGCIRVQGVTSLHGTEMLIPADRIVTGTYLCAAAASRGSVTVENAPEGEMEAFLEVYRKMGGQYEWKSGKLIANGAGIQFSVPFLETEAYPGFPTDLQSPLLAVLTTVPGISRIRENIFENRFKICSELTKMGAHIEVRGSEVKICGSRLKGCRLRAEELRGGAALVIAALAADGESVIEGVPFIRRGYEDICRDLRYLQAEVYMEDILSV</sequence>
<comment type="catalytic activity">
    <reaction evidence="11 12">
        <text>phosphoenolpyruvate + UDP-N-acetyl-alpha-D-glucosamine = UDP-N-acetyl-3-O-(1-carboxyvinyl)-alpha-D-glucosamine + phosphate</text>
        <dbReference type="Rhea" id="RHEA:18681"/>
        <dbReference type="ChEBI" id="CHEBI:43474"/>
        <dbReference type="ChEBI" id="CHEBI:57705"/>
        <dbReference type="ChEBI" id="CHEBI:58702"/>
        <dbReference type="ChEBI" id="CHEBI:68483"/>
        <dbReference type="EC" id="2.5.1.7"/>
    </reaction>
</comment>
<keyword evidence="8 12" id="KW-0131">Cell cycle</keyword>
<evidence type="ECO:0000256" key="12">
    <source>
        <dbReference type="HAMAP-Rule" id="MF_00111"/>
    </source>
</evidence>
<dbReference type="GO" id="GO:0009252">
    <property type="term" value="P:peptidoglycan biosynthetic process"/>
    <property type="evidence" value="ECO:0007669"/>
    <property type="project" value="UniProtKB-UniRule"/>
</dbReference>
<evidence type="ECO:0000256" key="10">
    <source>
        <dbReference type="ARBA" id="ARBA00038367"/>
    </source>
</evidence>
<dbReference type="UniPathway" id="UPA00219"/>
<keyword evidence="9 12" id="KW-0961">Cell wall biogenesis/degradation</keyword>
<feature type="binding site" evidence="12">
    <location>
        <position position="92"/>
    </location>
    <ligand>
        <name>UDP-N-acetyl-alpha-D-glucosamine</name>
        <dbReference type="ChEBI" id="CHEBI:57705"/>
    </ligand>
</feature>
<dbReference type="Proteomes" id="UP000095409">
    <property type="component" value="Unassembled WGS sequence"/>
</dbReference>
<dbReference type="PANTHER" id="PTHR43783:SF1">
    <property type="entry name" value="UDP-N-ACETYLGLUCOSAMINE 1-CARBOXYVINYLTRANSFERASE"/>
    <property type="match status" value="1"/>
</dbReference>
<dbReference type="Pfam" id="PF00275">
    <property type="entry name" value="EPSP_synthase"/>
    <property type="match status" value="1"/>
</dbReference>